<evidence type="ECO:0000256" key="4">
    <source>
        <dbReference type="ARBA" id="ARBA00022729"/>
    </source>
</evidence>
<accession>A0ABM5M118</accession>
<reference evidence="10 11" key="1">
    <citation type="journal article" date="2011" name="Front. Microbiol.">
        <title>Genomic signatures of strain selection and enhancement in Bacillus atrophaeus var. globigii, a historical biowarfare simulant.</title>
        <authorList>
            <person name="Gibbons H.S."/>
            <person name="Broomall S.M."/>
            <person name="McNew L.A."/>
            <person name="Daligault H."/>
            <person name="Chapman C."/>
            <person name="Bruce D."/>
            <person name="Karavis M."/>
            <person name="Krepps M."/>
            <person name="McGregor P.A."/>
            <person name="Hong C."/>
            <person name="Park K.H."/>
            <person name="Akmal A."/>
            <person name="Feldman A."/>
            <person name="Lin J.S."/>
            <person name="Chang W.E."/>
            <person name="Higgs B.W."/>
            <person name="Demirev P."/>
            <person name="Lindquist J."/>
            <person name="Liem A."/>
            <person name="Fochler E."/>
            <person name="Read T.D."/>
            <person name="Tapia R."/>
            <person name="Johnson S."/>
            <person name="Bishop-Lilly K.A."/>
            <person name="Detter C."/>
            <person name="Han C."/>
            <person name="Sozhamannan S."/>
            <person name="Rosenzweig C.N."/>
            <person name="Skowronski E.W."/>
        </authorList>
    </citation>
    <scope>NUCLEOTIDE SEQUENCE [LARGE SCALE GENOMIC DNA]</scope>
    <source>
        <strain evidence="10 11">1942</strain>
    </source>
</reference>
<evidence type="ECO:0000259" key="8">
    <source>
        <dbReference type="Pfam" id="PF05504"/>
    </source>
</evidence>
<dbReference type="InterPro" id="IPR038501">
    <property type="entry name" value="Spore_GerAC_C_sf"/>
</dbReference>
<keyword evidence="5" id="KW-0472">Membrane</keyword>
<evidence type="ECO:0000256" key="1">
    <source>
        <dbReference type="ARBA" id="ARBA00004635"/>
    </source>
</evidence>
<protein>
    <submittedName>
        <fullName evidence="10">GerA germination receptor protein</fullName>
    </submittedName>
</protein>
<evidence type="ECO:0000256" key="3">
    <source>
        <dbReference type="ARBA" id="ARBA00022544"/>
    </source>
</evidence>
<sequence>MRKPILLFILCTILLTGCWDSRNLEDLSLIIGLGLDKPENGKNLEISQQILIPRKISAQQSSSGDPTKISTTQGETVHQVFRTAALKNRPSFSQHLRVILMSKKLLSNDIQMDALLNQFVRDNGTRRSSHVFVVADKAKDILKISDEGDPASNVIYELTDNNKVTIRMMEAVTLGDVSKKMTAGDSFVIPRVGVQAGKIEVDGASVIKNKYWHADLSPGQVQAMNLFTGEVKGGVIDAQHDGELFSYEVYSSHKSIKTSYRDGKFKFVVNREVEGRLSEDWNPKENSFQDSYIKEIEEATKKQIQAQVTEFITLLQDDIKTDITGLGDQVRIHYPQQWRKISKKWDQVFSESDIEYHVKVIVRDFGTKGVTQ</sequence>
<gene>
    <name evidence="10" type="ordered locus">BATR1942_14455</name>
</gene>
<keyword evidence="4" id="KW-0732">Signal</keyword>
<keyword evidence="7" id="KW-0449">Lipoprotein</keyword>
<dbReference type="Gene3D" id="6.20.190.10">
    <property type="entry name" value="Nutrient germinant receptor protein C, domain 1"/>
    <property type="match status" value="1"/>
</dbReference>
<proteinExistence type="inferred from homology"/>
<keyword evidence="6" id="KW-0564">Palmitate</keyword>
<dbReference type="Gene3D" id="3.30.300.210">
    <property type="entry name" value="Nutrient germinant receptor protein C, domain 3"/>
    <property type="match status" value="1"/>
</dbReference>
<evidence type="ECO:0000256" key="2">
    <source>
        <dbReference type="ARBA" id="ARBA00007886"/>
    </source>
</evidence>
<keyword evidence="3" id="KW-0309">Germination</keyword>
<name>A0ABM5M118_BACA1</name>
<evidence type="ECO:0000256" key="6">
    <source>
        <dbReference type="ARBA" id="ARBA00023139"/>
    </source>
</evidence>
<dbReference type="InterPro" id="IPR057336">
    <property type="entry name" value="GerAC_N"/>
</dbReference>
<dbReference type="RefSeq" id="WP_003326977.1">
    <property type="nucleotide sequence ID" value="NC_014639.1"/>
</dbReference>
<keyword evidence="10" id="KW-0675">Receptor</keyword>
<keyword evidence="11" id="KW-1185">Reference proteome</keyword>
<dbReference type="Pfam" id="PF05504">
    <property type="entry name" value="Spore_GerAC"/>
    <property type="match status" value="1"/>
</dbReference>
<evidence type="ECO:0000313" key="10">
    <source>
        <dbReference type="EMBL" id="ADP33813.1"/>
    </source>
</evidence>
<comment type="similarity">
    <text evidence="2">Belongs to the GerABKC lipoprotein family.</text>
</comment>
<dbReference type="InterPro" id="IPR008844">
    <property type="entry name" value="Spore_GerAC-like"/>
</dbReference>
<evidence type="ECO:0000256" key="5">
    <source>
        <dbReference type="ARBA" id="ARBA00023136"/>
    </source>
</evidence>
<feature type="domain" description="Spore germination protein N-terminal" evidence="9">
    <location>
        <begin position="20"/>
        <end position="193"/>
    </location>
</feature>
<dbReference type="Pfam" id="PF25198">
    <property type="entry name" value="Spore_GerAC_N"/>
    <property type="match status" value="1"/>
</dbReference>
<dbReference type="EMBL" id="CP002207">
    <property type="protein sequence ID" value="ADP33813.1"/>
    <property type="molecule type" value="Genomic_DNA"/>
</dbReference>
<dbReference type="Proteomes" id="UP000006867">
    <property type="component" value="Chromosome"/>
</dbReference>
<evidence type="ECO:0000313" key="11">
    <source>
        <dbReference type="Proteomes" id="UP000006867"/>
    </source>
</evidence>
<evidence type="ECO:0000259" key="9">
    <source>
        <dbReference type="Pfam" id="PF25198"/>
    </source>
</evidence>
<dbReference type="PROSITE" id="PS51257">
    <property type="entry name" value="PROKAR_LIPOPROTEIN"/>
    <property type="match status" value="1"/>
</dbReference>
<dbReference type="PANTHER" id="PTHR35789:SF1">
    <property type="entry name" value="SPORE GERMINATION PROTEIN B3"/>
    <property type="match status" value="1"/>
</dbReference>
<dbReference type="NCBIfam" id="TIGR02887">
    <property type="entry name" value="spore_ger_x_C"/>
    <property type="match status" value="1"/>
</dbReference>
<evidence type="ECO:0000256" key="7">
    <source>
        <dbReference type="ARBA" id="ARBA00023288"/>
    </source>
</evidence>
<comment type="subcellular location">
    <subcellularLocation>
        <location evidence="1">Membrane</location>
        <topology evidence="1">Lipid-anchor</topology>
    </subcellularLocation>
</comment>
<organism evidence="10 11">
    <name type="scientific">Bacillus atrophaeus (strain 1942)</name>
    <dbReference type="NCBI Taxonomy" id="720555"/>
    <lineage>
        <taxon>Bacteria</taxon>
        <taxon>Bacillati</taxon>
        <taxon>Bacillota</taxon>
        <taxon>Bacilli</taxon>
        <taxon>Bacillales</taxon>
        <taxon>Bacillaceae</taxon>
        <taxon>Bacillus</taxon>
    </lineage>
</organism>
<dbReference type="PANTHER" id="PTHR35789">
    <property type="entry name" value="SPORE GERMINATION PROTEIN B3"/>
    <property type="match status" value="1"/>
</dbReference>
<dbReference type="InterPro" id="IPR046953">
    <property type="entry name" value="Spore_GerAC-like_C"/>
</dbReference>
<feature type="domain" description="Spore germination GerAC-like C-terminal" evidence="8">
    <location>
        <begin position="202"/>
        <end position="366"/>
    </location>
</feature>